<evidence type="ECO:0000313" key="2">
    <source>
        <dbReference type="EMBL" id="EFX60667.1"/>
    </source>
</evidence>
<reference evidence="2 3" key="1">
    <citation type="journal article" date="2011" name="Science">
        <title>The ecoresponsive genome of Daphnia pulex.</title>
        <authorList>
            <person name="Colbourne J.K."/>
            <person name="Pfrender M.E."/>
            <person name="Gilbert D."/>
            <person name="Thomas W.K."/>
            <person name="Tucker A."/>
            <person name="Oakley T.H."/>
            <person name="Tokishita S."/>
            <person name="Aerts A."/>
            <person name="Arnold G.J."/>
            <person name="Basu M.K."/>
            <person name="Bauer D.J."/>
            <person name="Caceres C.E."/>
            <person name="Carmel L."/>
            <person name="Casola C."/>
            <person name="Choi J.H."/>
            <person name="Detter J.C."/>
            <person name="Dong Q."/>
            <person name="Dusheyko S."/>
            <person name="Eads B.D."/>
            <person name="Frohlich T."/>
            <person name="Geiler-Samerotte K.A."/>
            <person name="Gerlach D."/>
            <person name="Hatcher P."/>
            <person name="Jogdeo S."/>
            <person name="Krijgsveld J."/>
            <person name="Kriventseva E.V."/>
            <person name="Kultz D."/>
            <person name="Laforsch C."/>
            <person name="Lindquist E."/>
            <person name="Lopez J."/>
            <person name="Manak J.R."/>
            <person name="Muller J."/>
            <person name="Pangilinan J."/>
            <person name="Patwardhan R.P."/>
            <person name="Pitluck S."/>
            <person name="Pritham E.J."/>
            <person name="Rechtsteiner A."/>
            <person name="Rho M."/>
            <person name="Rogozin I.B."/>
            <person name="Sakarya O."/>
            <person name="Salamov A."/>
            <person name="Schaack S."/>
            <person name="Shapiro H."/>
            <person name="Shiga Y."/>
            <person name="Skalitzky C."/>
            <person name="Smith Z."/>
            <person name="Souvorov A."/>
            <person name="Sung W."/>
            <person name="Tang Z."/>
            <person name="Tsuchiya D."/>
            <person name="Tu H."/>
            <person name="Vos H."/>
            <person name="Wang M."/>
            <person name="Wolf Y.I."/>
            <person name="Yamagata H."/>
            <person name="Yamada T."/>
            <person name="Ye Y."/>
            <person name="Shaw J.R."/>
            <person name="Andrews J."/>
            <person name="Crease T.J."/>
            <person name="Tang H."/>
            <person name="Lucas S.M."/>
            <person name="Robertson H.M."/>
            <person name="Bork P."/>
            <person name="Koonin E.V."/>
            <person name="Zdobnov E.M."/>
            <person name="Grigoriev I.V."/>
            <person name="Lynch M."/>
            <person name="Boore J.L."/>
        </authorList>
    </citation>
    <scope>NUCLEOTIDE SEQUENCE [LARGE SCALE GENOMIC DNA]</scope>
</reference>
<organism evidence="2 3">
    <name type="scientific">Daphnia pulex</name>
    <name type="common">Water flea</name>
    <dbReference type="NCBI Taxonomy" id="6669"/>
    <lineage>
        <taxon>Eukaryota</taxon>
        <taxon>Metazoa</taxon>
        <taxon>Ecdysozoa</taxon>
        <taxon>Arthropoda</taxon>
        <taxon>Crustacea</taxon>
        <taxon>Branchiopoda</taxon>
        <taxon>Diplostraca</taxon>
        <taxon>Cladocera</taxon>
        <taxon>Anomopoda</taxon>
        <taxon>Daphniidae</taxon>
        <taxon>Daphnia</taxon>
    </lineage>
</organism>
<gene>
    <name evidence="2" type="ORF">DAPPUDRAFT_276231</name>
</gene>
<feature type="region of interest" description="Disordered" evidence="1">
    <location>
        <begin position="54"/>
        <end position="73"/>
    </location>
</feature>
<protein>
    <submittedName>
        <fullName evidence="2">Uncharacterized protein</fullName>
    </submittedName>
</protein>
<feature type="compositionally biased region" description="Basic and acidic residues" evidence="1">
    <location>
        <begin position="64"/>
        <end position="73"/>
    </location>
</feature>
<feature type="compositionally biased region" description="Basic and acidic residues" evidence="1">
    <location>
        <begin position="13"/>
        <end position="40"/>
    </location>
</feature>
<proteinExistence type="predicted"/>
<evidence type="ECO:0000256" key="1">
    <source>
        <dbReference type="SAM" id="MobiDB-lite"/>
    </source>
</evidence>
<evidence type="ECO:0000313" key="3">
    <source>
        <dbReference type="Proteomes" id="UP000000305"/>
    </source>
</evidence>
<dbReference type="Proteomes" id="UP000000305">
    <property type="component" value="Unassembled WGS sequence"/>
</dbReference>
<dbReference type="AlphaFoldDB" id="E9I5R3"/>
<keyword evidence="3" id="KW-1185">Reference proteome</keyword>
<accession>E9I5R3</accession>
<feature type="compositionally biased region" description="Pro residues" evidence="1">
    <location>
        <begin position="1"/>
        <end position="12"/>
    </location>
</feature>
<dbReference type="InParanoid" id="E9I5R3"/>
<feature type="region of interest" description="Disordered" evidence="1">
    <location>
        <begin position="1"/>
        <end position="40"/>
    </location>
</feature>
<dbReference type="HOGENOM" id="CLU_2707325_0_0_1"/>
<name>E9I5R3_DAPPU</name>
<sequence length="73" mass="8283">MGKPAPPPPAPPKVEEKKEPTPAEPKGEKMEEETPKAEKMEVEQMQLLNSKAFYLKNYSSKPRSKTEEKQSIK</sequence>
<dbReference type="KEGG" id="dpx:DAPPUDRAFT_276231"/>
<dbReference type="EMBL" id="GL735821">
    <property type="protein sequence ID" value="EFX60667.1"/>
    <property type="molecule type" value="Genomic_DNA"/>
</dbReference>